<feature type="domain" description="Peptidase A1" evidence="4">
    <location>
        <begin position="83"/>
        <end position="401"/>
    </location>
</feature>
<dbReference type="GO" id="GO:0006508">
    <property type="term" value="P:proteolysis"/>
    <property type="evidence" value="ECO:0007669"/>
    <property type="project" value="InterPro"/>
</dbReference>
<dbReference type="InterPro" id="IPR033121">
    <property type="entry name" value="PEPTIDASE_A1"/>
</dbReference>
<comment type="caution">
    <text evidence="5">The sequence shown here is derived from an EMBL/GenBank/DDBJ whole genome shotgun (WGS) entry which is preliminary data.</text>
</comment>
<feature type="disulfide bond" evidence="2">
    <location>
        <begin position="318"/>
        <end position="358"/>
    </location>
</feature>
<name>A0A4Y9ZNH6_9AGAM</name>
<dbReference type="InterPro" id="IPR021109">
    <property type="entry name" value="Peptidase_aspartic_dom_sf"/>
</dbReference>
<organism evidence="5 6">
    <name type="scientific">Hericium alpestre</name>
    <dbReference type="NCBI Taxonomy" id="135208"/>
    <lineage>
        <taxon>Eukaryota</taxon>
        <taxon>Fungi</taxon>
        <taxon>Dikarya</taxon>
        <taxon>Basidiomycota</taxon>
        <taxon>Agaricomycotina</taxon>
        <taxon>Agaricomycetes</taxon>
        <taxon>Russulales</taxon>
        <taxon>Hericiaceae</taxon>
        <taxon>Hericium</taxon>
    </lineage>
</organism>
<dbReference type="Proteomes" id="UP000298061">
    <property type="component" value="Unassembled WGS sequence"/>
</dbReference>
<keyword evidence="6" id="KW-1185">Reference proteome</keyword>
<accession>A0A4Y9ZNH6</accession>
<reference evidence="5 6" key="1">
    <citation type="submission" date="2019-02" db="EMBL/GenBank/DDBJ databases">
        <title>Genome sequencing of the rare red list fungi Hericium alpestre (H. flagellum).</title>
        <authorList>
            <person name="Buettner E."/>
            <person name="Kellner H."/>
        </authorList>
    </citation>
    <scope>NUCLEOTIDE SEQUENCE [LARGE SCALE GENOMIC DNA]</scope>
    <source>
        <strain evidence="5 6">DSM 108284</strain>
    </source>
</reference>
<evidence type="ECO:0000259" key="4">
    <source>
        <dbReference type="PROSITE" id="PS51767"/>
    </source>
</evidence>
<keyword evidence="3" id="KW-0732">Signal</keyword>
<dbReference type="Gene3D" id="2.40.70.10">
    <property type="entry name" value="Acid Proteases"/>
    <property type="match status" value="2"/>
</dbReference>
<evidence type="ECO:0000256" key="3">
    <source>
        <dbReference type="SAM" id="SignalP"/>
    </source>
</evidence>
<gene>
    <name evidence="5" type="ORF">EWM64_g8415</name>
</gene>
<feature type="chain" id="PRO_5021233694" description="Peptidase A1 domain-containing protein" evidence="3">
    <location>
        <begin position="27"/>
        <end position="404"/>
    </location>
</feature>
<dbReference type="PRINTS" id="PR00792">
    <property type="entry name" value="PEPSIN"/>
</dbReference>
<dbReference type="Pfam" id="PF00026">
    <property type="entry name" value="Asp"/>
    <property type="match status" value="1"/>
</dbReference>
<dbReference type="OrthoDB" id="771136at2759"/>
<dbReference type="CDD" id="cd05471">
    <property type="entry name" value="pepsin_like"/>
    <property type="match status" value="1"/>
</dbReference>
<dbReference type="GO" id="GO:0004190">
    <property type="term" value="F:aspartic-type endopeptidase activity"/>
    <property type="evidence" value="ECO:0007669"/>
    <property type="project" value="InterPro"/>
</dbReference>
<evidence type="ECO:0000313" key="5">
    <source>
        <dbReference type="EMBL" id="TFY75597.1"/>
    </source>
</evidence>
<dbReference type="InterPro" id="IPR034164">
    <property type="entry name" value="Pepsin-like_dom"/>
</dbReference>
<dbReference type="InterPro" id="IPR001461">
    <property type="entry name" value="Aspartic_peptidase_A1"/>
</dbReference>
<dbReference type="EMBL" id="SFCI01001509">
    <property type="protein sequence ID" value="TFY75597.1"/>
    <property type="molecule type" value="Genomic_DNA"/>
</dbReference>
<protein>
    <recommendedName>
        <fullName evidence="4">Peptidase A1 domain-containing protein</fullName>
    </recommendedName>
</protein>
<evidence type="ECO:0000256" key="2">
    <source>
        <dbReference type="PIRSR" id="PIRSR601461-2"/>
    </source>
</evidence>
<evidence type="ECO:0000313" key="6">
    <source>
        <dbReference type="Proteomes" id="UP000298061"/>
    </source>
</evidence>
<dbReference type="PANTHER" id="PTHR47966:SF75">
    <property type="entry name" value="ENDOPEPTIDASE (CTSD), PUTATIVE (AFU_ORTHOLOGUE AFUA_4G07040)-RELATED"/>
    <property type="match status" value="1"/>
</dbReference>
<dbReference type="SUPFAM" id="SSF50630">
    <property type="entry name" value="Acid proteases"/>
    <property type="match status" value="1"/>
</dbReference>
<comment type="similarity">
    <text evidence="1">Belongs to the peptidase A1 family.</text>
</comment>
<dbReference type="AlphaFoldDB" id="A0A4Y9ZNH6"/>
<proteinExistence type="inferred from homology"/>
<feature type="signal peptide" evidence="3">
    <location>
        <begin position="1"/>
        <end position="26"/>
    </location>
</feature>
<sequence length="404" mass="42369">MKFTPSFTVLLNTVLVAVSIAGDVQAVPTGRHDAALSVRELSDTAVEHIDSPVISNITARAPDPRVVSIPLQAFQLGQRDVGYVGAFRLGAQAQIVPMLIDSGSSTFWVIPKKDQQKGFDFSGSKDLERTWEIEYGDGDKASGPVVEDSVKVGSLDAMANFPIGVGTTLSDRLTSIPARGTAGFTNGKLETTTRTGGVTLVEGLKASGLIPASIVGIQLGRGANLGTAGTGQLTVGGSNPAKFESGVRNSVTARNTAQGGLWQLTVENSKVSGRLVRTSRGALIDTGNSRILTTKGDAQLFHTFPGAFESGGIFGVPCDPTKIPPISFTVGSVEFPINPVDIIGAEIVAEGVPKGQMCYSLIQDHDDKPGKPPRTTWSLGIPFLKNVYLILDSDANKITLAKPA</sequence>
<dbReference type="PANTHER" id="PTHR47966">
    <property type="entry name" value="BETA-SITE APP-CLEAVING ENZYME, ISOFORM A-RELATED"/>
    <property type="match status" value="1"/>
</dbReference>
<dbReference type="PROSITE" id="PS51767">
    <property type="entry name" value="PEPTIDASE_A1"/>
    <property type="match status" value="1"/>
</dbReference>
<keyword evidence="2" id="KW-1015">Disulfide bond</keyword>
<evidence type="ECO:0000256" key="1">
    <source>
        <dbReference type="ARBA" id="ARBA00007447"/>
    </source>
</evidence>